<dbReference type="EC" id="1.3.99.28" evidence="2"/>
<dbReference type="Pfam" id="PF01266">
    <property type="entry name" value="DAO"/>
    <property type="match status" value="1"/>
</dbReference>
<protein>
    <submittedName>
        <fullName evidence="2">Phytoene desaturase (Neurosporene-forming)</fullName>
        <ecNumber evidence="2">1.3.99.28</ecNumber>
    </submittedName>
</protein>
<sequence>MLAELLADVIREHGGRIHTNARVTEIRTEQGKVAGVALADGTRYDANLVLASGGARDIFRLVDPEAVGKEFLALVNDAPLMESVFLLHLGLDVDPMDSLPGAISYCYRSYDISGSVDRLQHNDYHEGEDGYLIYVPSHFSPQCAPAGRHAVTIYTVAPNRLKEGEWSEQSARFADKLIDLASERIPNLKEHIVEQVVFTPEDFRARTLQAHHSFGGCAPVMGKKAVPNRTPVKGFWFIGAQSESGAGIVSVMSGARRVSQTILSELRDC</sequence>
<evidence type="ECO:0000259" key="1">
    <source>
        <dbReference type="Pfam" id="PF01266"/>
    </source>
</evidence>
<dbReference type="InterPro" id="IPR036188">
    <property type="entry name" value="FAD/NAD-bd_sf"/>
</dbReference>
<reference evidence="2" key="1">
    <citation type="submission" date="2019-08" db="EMBL/GenBank/DDBJ databases">
        <authorList>
            <person name="Kucharzyk K."/>
            <person name="Murdoch R.W."/>
            <person name="Higgins S."/>
            <person name="Loffler F."/>
        </authorList>
    </citation>
    <scope>NUCLEOTIDE SEQUENCE</scope>
</reference>
<organism evidence="2">
    <name type="scientific">bioreactor metagenome</name>
    <dbReference type="NCBI Taxonomy" id="1076179"/>
    <lineage>
        <taxon>unclassified sequences</taxon>
        <taxon>metagenomes</taxon>
        <taxon>ecological metagenomes</taxon>
    </lineage>
</organism>
<dbReference type="PANTHER" id="PTHR43734:SF1">
    <property type="entry name" value="PHYTOENE DESATURASE"/>
    <property type="match status" value="1"/>
</dbReference>
<dbReference type="SUPFAM" id="SSF51905">
    <property type="entry name" value="FAD/NAD(P)-binding domain"/>
    <property type="match status" value="1"/>
</dbReference>
<proteinExistence type="predicted"/>
<evidence type="ECO:0000313" key="2">
    <source>
        <dbReference type="EMBL" id="MPM87976.1"/>
    </source>
</evidence>
<accession>A0A645DF54</accession>
<dbReference type="Gene3D" id="3.50.50.60">
    <property type="entry name" value="FAD/NAD(P)-binding domain"/>
    <property type="match status" value="1"/>
</dbReference>
<dbReference type="GO" id="GO:0016491">
    <property type="term" value="F:oxidoreductase activity"/>
    <property type="evidence" value="ECO:0007669"/>
    <property type="project" value="UniProtKB-KW"/>
</dbReference>
<keyword evidence="2" id="KW-0560">Oxidoreductase</keyword>
<dbReference type="AlphaFoldDB" id="A0A645DF54"/>
<name>A0A645DF54_9ZZZZ</name>
<feature type="domain" description="FAD dependent oxidoreductase" evidence="1">
    <location>
        <begin position="2"/>
        <end position="252"/>
    </location>
</feature>
<dbReference type="EMBL" id="VSSQ01035685">
    <property type="protein sequence ID" value="MPM87976.1"/>
    <property type="molecule type" value="Genomic_DNA"/>
</dbReference>
<dbReference type="PANTHER" id="PTHR43734">
    <property type="entry name" value="PHYTOENE DESATURASE"/>
    <property type="match status" value="1"/>
</dbReference>
<comment type="caution">
    <text evidence="2">The sequence shown here is derived from an EMBL/GenBank/DDBJ whole genome shotgun (WGS) entry which is preliminary data.</text>
</comment>
<gene>
    <name evidence="2" type="primary">crtI_2</name>
    <name evidence="2" type="ORF">SDC9_135077</name>
</gene>
<dbReference type="InterPro" id="IPR006076">
    <property type="entry name" value="FAD-dep_OxRdtase"/>
</dbReference>